<feature type="compositionally biased region" description="Basic and acidic residues" evidence="1">
    <location>
        <begin position="180"/>
        <end position="194"/>
    </location>
</feature>
<dbReference type="InterPro" id="IPR036508">
    <property type="entry name" value="Chitin-bd_dom_sf"/>
</dbReference>
<dbReference type="GO" id="GO:0008061">
    <property type="term" value="F:chitin binding"/>
    <property type="evidence" value="ECO:0007669"/>
    <property type="project" value="InterPro"/>
</dbReference>
<feature type="compositionally biased region" description="Basic and acidic residues" evidence="1">
    <location>
        <begin position="115"/>
        <end position="132"/>
    </location>
</feature>
<evidence type="ECO:0000256" key="2">
    <source>
        <dbReference type="SAM" id="SignalP"/>
    </source>
</evidence>
<feature type="region of interest" description="Disordered" evidence="1">
    <location>
        <begin position="109"/>
        <end position="194"/>
    </location>
</feature>
<dbReference type="EMBL" id="AY521026">
    <property type="protein sequence ID" value="AAS01023.1"/>
    <property type="molecule type" value="mRNA"/>
</dbReference>
<reference evidence="4" key="1">
    <citation type="submission" date="2004-01" db="EMBL/GenBank/DDBJ databases">
        <title>Identification of gut-specific genes in the soft tick Ornithodoros moubata.</title>
        <authorList>
            <person name="Kopacek P."/>
            <person name="Grunclova L."/>
            <person name="Sojka D."/>
        </authorList>
    </citation>
    <scope>NUCLEOTIDE SEQUENCE</scope>
</reference>
<dbReference type="AlphaFoldDB" id="Q6QZV3"/>
<evidence type="ECO:0000256" key="1">
    <source>
        <dbReference type="SAM" id="MobiDB-lite"/>
    </source>
</evidence>
<dbReference type="Pfam" id="PF01607">
    <property type="entry name" value="CBM_14"/>
    <property type="match status" value="1"/>
</dbReference>
<name>Q6QZV3_ORNMO</name>
<accession>Q6QZV3</accession>
<feature type="compositionally biased region" description="Low complexity" evidence="1">
    <location>
        <begin position="144"/>
        <end position="153"/>
    </location>
</feature>
<evidence type="ECO:0000259" key="3">
    <source>
        <dbReference type="PROSITE" id="PS50940"/>
    </source>
</evidence>
<feature type="domain" description="Chitin-binding type-2" evidence="3">
    <location>
        <begin position="25"/>
        <end position="84"/>
    </location>
</feature>
<dbReference type="SUPFAM" id="SSF57625">
    <property type="entry name" value="Invertebrate chitin-binding proteins"/>
    <property type="match status" value="1"/>
</dbReference>
<organism evidence="4">
    <name type="scientific">Ornithodoros moubata</name>
    <name type="common">Soft tick</name>
    <name type="synonym">Argasid tick</name>
    <dbReference type="NCBI Taxonomy" id="6938"/>
    <lineage>
        <taxon>Eukaryota</taxon>
        <taxon>Metazoa</taxon>
        <taxon>Ecdysozoa</taxon>
        <taxon>Arthropoda</taxon>
        <taxon>Chelicerata</taxon>
        <taxon>Arachnida</taxon>
        <taxon>Acari</taxon>
        <taxon>Parasitiformes</taxon>
        <taxon>Ixodida</taxon>
        <taxon>Ixodoidea</taxon>
        <taxon>Argasidae</taxon>
        <taxon>Ornithodorinae</taxon>
        <taxon>Ornithodoros</taxon>
    </lineage>
</organism>
<sequence>MKTAFVVCIITVTSALCKSVQQASSSDCPETNSVSAFNVADPNDCSKYSVCGAYVAIKADCPKGQHFSKTTKKCEDVVTANCDPDAVAAALAAKAEADAKSKPVTVGAAATLEAKPNEKKADEHTPETKAAEKPASALVGKPESQPGAPAAGGPSAGAGGQPSSGPGAKPNLKLSSNPAEKPEGLPEHKVGKPF</sequence>
<proteinExistence type="evidence at transcript level"/>
<feature type="chain" id="PRO_5004279072" evidence="2">
    <location>
        <begin position="18"/>
        <end position="194"/>
    </location>
</feature>
<keyword evidence="2" id="KW-0732">Signal</keyword>
<dbReference type="InterPro" id="IPR002557">
    <property type="entry name" value="Chitin-bd_dom"/>
</dbReference>
<dbReference type="GO" id="GO:0005576">
    <property type="term" value="C:extracellular region"/>
    <property type="evidence" value="ECO:0007669"/>
    <property type="project" value="InterPro"/>
</dbReference>
<protein>
    <submittedName>
        <fullName evidence="4">Mucin/peritrophin-like protein</fullName>
    </submittedName>
</protein>
<dbReference type="PROSITE" id="PS50940">
    <property type="entry name" value="CHIT_BIND_II"/>
    <property type="match status" value="1"/>
</dbReference>
<dbReference type="SMART" id="SM00494">
    <property type="entry name" value="ChtBD2"/>
    <property type="match status" value="1"/>
</dbReference>
<feature type="signal peptide" evidence="2">
    <location>
        <begin position="1"/>
        <end position="17"/>
    </location>
</feature>
<evidence type="ECO:0000313" key="4">
    <source>
        <dbReference type="EMBL" id="AAS01023.1"/>
    </source>
</evidence>
<dbReference type="Gene3D" id="2.170.140.10">
    <property type="entry name" value="Chitin binding domain"/>
    <property type="match status" value="1"/>
</dbReference>